<feature type="domain" description="Chromodomain-helicase-DNA-binding protein 1-like C-terminal" evidence="3">
    <location>
        <begin position="21"/>
        <end position="124"/>
    </location>
</feature>
<dbReference type="InterPro" id="IPR025260">
    <property type="entry name" value="CHD1-like_C"/>
</dbReference>
<dbReference type="PANTHER" id="PTHR21765:SF1">
    <property type="entry name" value="CHD1 HELICAL C-TERMINAL DOMAIN CONTAINING PROTEIN 1"/>
    <property type="match status" value="1"/>
</dbReference>
<gene>
    <name evidence="5" type="primary">CUNH17orf64</name>
</gene>
<dbReference type="InParanoid" id="A0A6P3VDA5"/>
<proteinExistence type="predicted"/>
<dbReference type="OrthoDB" id="9388842at2759"/>
<dbReference type="Pfam" id="PF13907">
    <property type="entry name" value="CHD1-like_C"/>
    <property type="match status" value="1"/>
</dbReference>
<protein>
    <submittedName>
        <fullName evidence="5">Uncharacterized protein C17orf64 homolog</fullName>
    </submittedName>
</protein>
<dbReference type="PANTHER" id="PTHR21765">
    <property type="entry name" value="SIMILAR TO CHROMODOMAIN-HELICASE-DNA-BINDING PROTEIN 1 (CHD-1)"/>
    <property type="match status" value="1"/>
</dbReference>
<keyword evidence="4" id="KW-1185">Reference proteome</keyword>
<keyword evidence="2" id="KW-0539">Nucleus</keyword>
<dbReference type="RefSeq" id="XP_012372775.1">
    <property type="nucleotide sequence ID" value="XM_012517321.1"/>
</dbReference>
<dbReference type="SMART" id="SM01176">
    <property type="entry name" value="DUF4208"/>
    <property type="match status" value="1"/>
</dbReference>
<dbReference type="InterPro" id="IPR039880">
    <property type="entry name" value="CHCT1-like"/>
</dbReference>
<evidence type="ECO:0000256" key="1">
    <source>
        <dbReference type="ARBA" id="ARBA00004123"/>
    </source>
</evidence>
<sequence>MEAQAGPGREGDRPLEKLWSHPRQRMLVYHAKGLDADTFKICKEYLRPRKHFLQKLYPPKNLPQKKRLKHMKRSLVVLGDRINTFLQLYCRAWEIKHWKKMFWRFISLFSELGAKQLHHLYKYSKSNQAARMLVGFQVQPAPLAVLCPEEGSPEGGCLTDPAGGLGGSCPRSLPKLCDAWGLHSNLRGMQERLSKMQDSGWEASGPREPGCQLWVPTGSLRKLAQKSKFKRIKKSQEAQRPAYSSTWLGQRLAYLDVLSTWATCQPP</sequence>
<evidence type="ECO:0000313" key="4">
    <source>
        <dbReference type="Proteomes" id="UP000515203"/>
    </source>
</evidence>
<dbReference type="AlphaFoldDB" id="A0A6P3VDA5"/>
<accession>A0A6P3VDA5</accession>
<dbReference type="Proteomes" id="UP000515203">
    <property type="component" value="Unplaced"/>
</dbReference>
<dbReference type="CTD" id="124773"/>
<name>A0A6P3VDA5_OCTDE</name>
<evidence type="ECO:0000313" key="5">
    <source>
        <dbReference type="RefSeq" id="XP_012372775.1"/>
    </source>
</evidence>
<organism evidence="4 5">
    <name type="scientific">Octodon degus</name>
    <name type="common">Degu</name>
    <name type="synonym">Sciurus degus</name>
    <dbReference type="NCBI Taxonomy" id="10160"/>
    <lineage>
        <taxon>Eukaryota</taxon>
        <taxon>Metazoa</taxon>
        <taxon>Chordata</taxon>
        <taxon>Craniata</taxon>
        <taxon>Vertebrata</taxon>
        <taxon>Euteleostomi</taxon>
        <taxon>Mammalia</taxon>
        <taxon>Eutheria</taxon>
        <taxon>Euarchontoglires</taxon>
        <taxon>Glires</taxon>
        <taxon>Rodentia</taxon>
        <taxon>Hystricomorpha</taxon>
        <taxon>Octodontidae</taxon>
        <taxon>Octodon</taxon>
    </lineage>
</organism>
<comment type="subcellular location">
    <subcellularLocation>
        <location evidence="1">Nucleus</location>
    </subcellularLocation>
</comment>
<dbReference type="GeneID" id="101588304"/>
<dbReference type="GO" id="GO:0005634">
    <property type="term" value="C:nucleus"/>
    <property type="evidence" value="ECO:0007669"/>
    <property type="project" value="UniProtKB-SubCell"/>
</dbReference>
<evidence type="ECO:0000256" key="2">
    <source>
        <dbReference type="ARBA" id="ARBA00023242"/>
    </source>
</evidence>
<reference evidence="5" key="1">
    <citation type="submission" date="2025-08" db="UniProtKB">
        <authorList>
            <consortium name="RefSeq"/>
        </authorList>
    </citation>
    <scope>IDENTIFICATION</scope>
</reference>
<evidence type="ECO:0000259" key="3">
    <source>
        <dbReference type="SMART" id="SM01176"/>
    </source>
</evidence>